<evidence type="ECO:0000313" key="6">
    <source>
        <dbReference type="Proteomes" id="UP000053941"/>
    </source>
</evidence>
<dbReference type="NCBIfam" id="NF002879">
    <property type="entry name" value="PRK03333.1"/>
    <property type="match status" value="1"/>
</dbReference>
<name>A0A0R2NZQ9_9ACTN</name>
<dbReference type="InterPro" id="IPR001977">
    <property type="entry name" value="Depp_CoAkinase"/>
</dbReference>
<evidence type="ECO:0000256" key="2">
    <source>
        <dbReference type="ARBA" id="ARBA00022840"/>
    </source>
</evidence>
<dbReference type="EMBL" id="LIAS01000001">
    <property type="protein sequence ID" value="KRO31400.1"/>
    <property type="molecule type" value="Genomic_DNA"/>
</dbReference>
<reference evidence="5 6" key="1">
    <citation type="submission" date="2015-10" db="EMBL/GenBank/DDBJ databases">
        <title>Metagenome-Assembled Genomes uncover a global brackish microbiome.</title>
        <authorList>
            <person name="Hugerth L.W."/>
            <person name="Larsson J."/>
            <person name="Alneberg J."/>
            <person name="Lindh M.V."/>
            <person name="Legrand C."/>
            <person name="Pinhassi J."/>
            <person name="Andersson A.F."/>
        </authorList>
    </citation>
    <scope>NUCLEOTIDE SEQUENCE [LARGE SCALE GENOMIC DNA]</scope>
    <source>
        <strain evidence="5">BACL2 MAG-120802-bin41</strain>
    </source>
</reference>
<proteinExistence type="inferred from homology"/>
<dbReference type="PANTHER" id="PTHR10695">
    <property type="entry name" value="DEPHOSPHO-COA KINASE-RELATED"/>
    <property type="match status" value="1"/>
</dbReference>
<dbReference type="Proteomes" id="UP000053941">
    <property type="component" value="Unassembled WGS sequence"/>
</dbReference>
<keyword evidence="3" id="KW-0808">Transferase</keyword>
<comment type="pathway">
    <text evidence="3">Cofactor biosynthesis; coenzyme A biosynthesis; CoA from (R)-pantothenate: step 5/5.</text>
</comment>
<gene>
    <name evidence="3" type="primary">coaE</name>
    <name evidence="5" type="ORF">ABR60_03120</name>
</gene>
<dbReference type="CDD" id="cd02022">
    <property type="entry name" value="DPCK"/>
    <property type="match status" value="1"/>
</dbReference>
<dbReference type="GO" id="GO:0015937">
    <property type="term" value="P:coenzyme A biosynthetic process"/>
    <property type="evidence" value="ECO:0007669"/>
    <property type="project" value="UniProtKB-UniRule"/>
</dbReference>
<organism evidence="5 6">
    <name type="scientific">Actinobacteria bacterium BACL2 MAG-120802-bin41</name>
    <dbReference type="NCBI Taxonomy" id="1655568"/>
    <lineage>
        <taxon>Bacteria</taxon>
        <taxon>Bacillati</taxon>
        <taxon>Actinomycetota</taxon>
        <taxon>Actinomycetes</taxon>
        <taxon>Actinomycetes incertae sedis</taxon>
        <taxon>ac1 cluster</taxon>
    </lineage>
</organism>
<comment type="catalytic activity">
    <reaction evidence="3">
        <text>3'-dephospho-CoA + ATP = ADP + CoA + H(+)</text>
        <dbReference type="Rhea" id="RHEA:18245"/>
        <dbReference type="ChEBI" id="CHEBI:15378"/>
        <dbReference type="ChEBI" id="CHEBI:30616"/>
        <dbReference type="ChEBI" id="CHEBI:57287"/>
        <dbReference type="ChEBI" id="CHEBI:57328"/>
        <dbReference type="ChEBI" id="CHEBI:456216"/>
        <dbReference type="EC" id="2.7.1.24"/>
    </reaction>
</comment>
<dbReference type="SUPFAM" id="SSF52540">
    <property type="entry name" value="P-loop containing nucleoside triphosphate hydrolases"/>
    <property type="match status" value="1"/>
</dbReference>
<evidence type="ECO:0000256" key="1">
    <source>
        <dbReference type="ARBA" id="ARBA00022741"/>
    </source>
</evidence>
<evidence type="ECO:0000313" key="5">
    <source>
        <dbReference type="EMBL" id="KRO31400.1"/>
    </source>
</evidence>
<keyword evidence="3" id="KW-0173">Coenzyme A biosynthesis</keyword>
<dbReference type="GO" id="GO:0004140">
    <property type="term" value="F:dephospho-CoA kinase activity"/>
    <property type="evidence" value="ECO:0007669"/>
    <property type="project" value="UniProtKB-UniRule"/>
</dbReference>
<comment type="similarity">
    <text evidence="3">Belongs to the CoaE family.</text>
</comment>
<dbReference type="NCBIfam" id="TIGR00152">
    <property type="entry name" value="dephospho-CoA kinase"/>
    <property type="match status" value="1"/>
</dbReference>
<accession>A0A0R2NZQ9</accession>
<sequence>MLRVALTGGIGSGKSLVGEILEELGALVIDSDQLAREVIERGSPGYEEVITAFGDSILSEGQIDRAKLAAVIFKEKDLRKKLESIIHPLVREAAEKLARNLPSGAILVNQIPLLVESDGAKRFDYVITVSADEDIRRERLRLRGLKDYEITERMAAQVADLVREKIANYILRNDGSIDELTRAVEELMANELLPRAQRQGM</sequence>
<dbReference type="PANTHER" id="PTHR10695:SF46">
    <property type="entry name" value="BIFUNCTIONAL COENZYME A SYNTHASE-RELATED"/>
    <property type="match status" value="1"/>
</dbReference>
<dbReference type="GO" id="GO:0005524">
    <property type="term" value="F:ATP binding"/>
    <property type="evidence" value="ECO:0007669"/>
    <property type="project" value="UniProtKB-UniRule"/>
</dbReference>
<dbReference type="UniPathway" id="UPA00241">
    <property type="reaction ID" value="UER00356"/>
</dbReference>
<dbReference type="EC" id="2.7.1.24" evidence="3 4"/>
<evidence type="ECO:0000256" key="3">
    <source>
        <dbReference type="HAMAP-Rule" id="MF_00376"/>
    </source>
</evidence>
<evidence type="ECO:0000256" key="4">
    <source>
        <dbReference type="NCBIfam" id="TIGR00152"/>
    </source>
</evidence>
<dbReference type="HAMAP" id="MF_00376">
    <property type="entry name" value="Dephospho_CoA_kinase"/>
    <property type="match status" value="1"/>
</dbReference>
<keyword evidence="3" id="KW-0963">Cytoplasm</keyword>
<dbReference type="Gene3D" id="3.40.50.300">
    <property type="entry name" value="P-loop containing nucleotide triphosphate hydrolases"/>
    <property type="match status" value="1"/>
</dbReference>
<comment type="function">
    <text evidence="3">Catalyzes the phosphorylation of the 3'-hydroxyl group of dephosphocoenzyme A to form coenzyme A.</text>
</comment>
<dbReference type="PROSITE" id="PS51219">
    <property type="entry name" value="DPCK"/>
    <property type="match status" value="1"/>
</dbReference>
<keyword evidence="2 3" id="KW-0067">ATP-binding</keyword>
<dbReference type="GO" id="GO:0005737">
    <property type="term" value="C:cytoplasm"/>
    <property type="evidence" value="ECO:0007669"/>
    <property type="project" value="UniProtKB-SubCell"/>
</dbReference>
<dbReference type="AlphaFoldDB" id="A0A0R2NZQ9"/>
<dbReference type="InterPro" id="IPR027417">
    <property type="entry name" value="P-loop_NTPase"/>
</dbReference>
<keyword evidence="1 3" id="KW-0547">Nucleotide-binding</keyword>
<comment type="caution">
    <text evidence="5">The sequence shown here is derived from an EMBL/GenBank/DDBJ whole genome shotgun (WGS) entry which is preliminary data.</text>
</comment>
<feature type="binding site" evidence="3">
    <location>
        <begin position="11"/>
        <end position="16"/>
    </location>
    <ligand>
        <name>ATP</name>
        <dbReference type="ChEBI" id="CHEBI:30616"/>
    </ligand>
</feature>
<dbReference type="Pfam" id="PF01121">
    <property type="entry name" value="CoaE"/>
    <property type="match status" value="1"/>
</dbReference>
<protein>
    <recommendedName>
        <fullName evidence="3 4">Dephospho-CoA kinase</fullName>
        <ecNumber evidence="3 4">2.7.1.24</ecNumber>
    </recommendedName>
    <alternativeName>
        <fullName evidence="3">Dephosphocoenzyme A kinase</fullName>
    </alternativeName>
</protein>
<keyword evidence="3 5" id="KW-0418">Kinase</keyword>
<comment type="subcellular location">
    <subcellularLocation>
        <location evidence="3">Cytoplasm</location>
    </subcellularLocation>
</comment>